<dbReference type="Proteomes" id="UP001221519">
    <property type="component" value="Chromosome"/>
</dbReference>
<organism evidence="2 4">
    <name type="scientific">Paenibacillus urinalis</name>
    <dbReference type="NCBI Taxonomy" id="521520"/>
    <lineage>
        <taxon>Bacteria</taxon>
        <taxon>Bacillati</taxon>
        <taxon>Bacillota</taxon>
        <taxon>Bacilli</taxon>
        <taxon>Bacillales</taxon>
        <taxon>Paenibacillaceae</taxon>
        <taxon>Paenibacillus</taxon>
    </lineage>
</organism>
<keyword evidence="5" id="KW-1185">Reference proteome</keyword>
<evidence type="ECO:0000313" key="4">
    <source>
        <dbReference type="Proteomes" id="UP001220962"/>
    </source>
</evidence>
<evidence type="ECO:0000313" key="5">
    <source>
        <dbReference type="Proteomes" id="UP001221519"/>
    </source>
</evidence>
<evidence type="ECO:0000313" key="2">
    <source>
        <dbReference type="EMBL" id="WDH81883.1"/>
    </source>
</evidence>
<accession>A0AAX3MX17</accession>
<dbReference type="AlphaFoldDB" id="A0AAX3MX17"/>
<dbReference type="Proteomes" id="UP001220962">
    <property type="component" value="Chromosome"/>
</dbReference>
<proteinExistence type="predicted"/>
<dbReference type="RefSeq" id="WP_047913612.1">
    <property type="nucleotide sequence ID" value="NZ_CP118101.1"/>
</dbReference>
<name>A0AAX3MX17_9BACL</name>
<feature type="compositionally biased region" description="Basic residues" evidence="1">
    <location>
        <begin position="21"/>
        <end position="65"/>
    </location>
</feature>
<evidence type="ECO:0000313" key="3">
    <source>
        <dbReference type="EMBL" id="WDI01612.1"/>
    </source>
</evidence>
<feature type="region of interest" description="Disordered" evidence="1">
    <location>
        <begin position="1"/>
        <end position="73"/>
    </location>
</feature>
<sequence length="103" mass="11527">MKRKKKRVTGSGTKAGARATSVRKKKKVTGVTKKKLTKMTSSKKRVKKRLSPAGKKRQLRKKRVQSPRETIAAPEYKDAYSEGFNAGFAQGFEDGHKLAYEAQ</sequence>
<gene>
    <name evidence="2" type="ORF">PUW23_20670</name>
    <name evidence="3" type="ORF">PUW25_20560</name>
</gene>
<reference evidence="2 5" key="1">
    <citation type="submission" date="2023-02" db="EMBL/GenBank/DDBJ databases">
        <title>Pathogen: clinical or host-associated sample.</title>
        <authorList>
            <person name="Hergert J."/>
            <person name="Casey R."/>
            <person name="Wagner J."/>
            <person name="Young E.L."/>
            <person name="Oakeson K.F."/>
        </authorList>
    </citation>
    <scope>NUCLEOTIDE SEQUENCE</scope>
    <source>
        <strain evidence="3 5">2022CK-00829</strain>
        <strain evidence="2">2022CK-00830</strain>
    </source>
</reference>
<protein>
    <submittedName>
        <fullName evidence="2">Uncharacterized protein</fullName>
    </submittedName>
</protein>
<dbReference type="EMBL" id="CP118108">
    <property type="protein sequence ID" value="WDI01612.1"/>
    <property type="molecule type" value="Genomic_DNA"/>
</dbReference>
<dbReference type="EMBL" id="CP118101">
    <property type="protein sequence ID" value="WDH81883.1"/>
    <property type="molecule type" value="Genomic_DNA"/>
</dbReference>
<evidence type="ECO:0000256" key="1">
    <source>
        <dbReference type="SAM" id="MobiDB-lite"/>
    </source>
</evidence>